<evidence type="ECO:0000259" key="11">
    <source>
        <dbReference type="Pfam" id="PF02878"/>
    </source>
</evidence>
<keyword evidence="6" id="KW-0597">Phosphoprotein</keyword>
<evidence type="ECO:0000256" key="5">
    <source>
        <dbReference type="ARBA" id="ARBA00022526"/>
    </source>
</evidence>
<comment type="cofactor">
    <cofactor evidence="1">
        <name>Mg(2+)</name>
        <dbReference type="ChEBI" id="CHEBI:18420"/>
    </cofactor>
</comment>
<proteinExistence type="inferred from homology"/>
<dbReference type="Pfam" id="PF02879">
    <property type="entry name" value="PGM_PMM_II"/>
    <property type="match status" value="1"/>
</dbReference>
<dbReference type="FunFam" id="3.40.120.10:FF:000035">
    <property type="entry name" value="Pgm3p"/>
    <property type="match status" value="1"/>
</dbReference>
<keyword evidence="4" id="KW-0963">Cytoplasm</keyword>
<dbReference type="InterPro" id="IPR016055">
    <property type="entry name" value="A-D-PHexomutase_a/b/a-I/II/III"/>
</dbReference>
<dbReference type="SUPFAM" id="SSF53738">
    <property type="entry name" value="Phosphoglucomutase, first 3 domains"/>
    <property type="match status" value="3"/>
</dbReference>
<evidence type="ECO:0000259" key="12">
    <source>
        <dbReference type="Pfam" id="PF02879"/>
    </source>
</evidence>
<comment type="similarity">
    <text evidence="3">Belongs to the phosphohexose mutase family.</text>
</comment>
<keyword evidence="10" id="KW-0119">Carbohydrate metabolism</keyword>
<dbReference type="FunCoup" id="A0A6P8J1Q0">
    <property type="interactions" value="1553"/>
</dbReference>
<dbReference type="InterPro" id="IPR016066">
    <property type="entry name" value="A-D-PHexomutase_CS"/>
</dbReference>
<dbReference type="FunFam" id="3.40.120.10:FF:000017">
    <property type="entry name" value="glucose 1,6-bisphosphate synthase"/>
    <property type="match status" value="1"/>
</dbReference>
<keyword evidence="8" id="KW-0460">Magnesium</keyword>
<accession>A0A6P8J1Q0</accession>
<protein>
    <submittedName>
        <fullName evidence="15">Glucose 1,6-bisphosphate synthase-like</fullName>
    </submittedName>
</protein>
<dbReference type="CDD" id="cd05799">
    <property type="entry name" value="PGM2"/>
    <property type="match status" value="1"/>
</dbReference>
<keyword evidence="9" id="KW-0413">Isomerase</keyword>
<evidence type="ECO:0000256" key="8">
    <source>
        <dbReference type="ARBA" id="ARBA00022842"/>
    </source>
</evidence>
<evidence type="ECO:0000256" key="9">
    <source>
        <dbReference type="ARBA" id="ARBA00023235"/>
    </source>
</evidence>
<dbReference type="InterPro" id="IPR036900">
    <property type="entry name" value="A-D-PHexomutase_C_sf"/>
</dbReference>
<evidence type="ECO:0000256" key="1">
    <source>
        <dbReference type="ARBA" id="ARBA00001946"/>
    </source>
</evidence>
<evidence type="ECO:0000259" key="13">
    <source>
        <dbReference type="Pfam" id="PF02880"/>
    </source>
</evidence>
<evidence type="ECO:0000313" key="15">
    <source>
        <dbReference type="RefSeq" id="XP_031573517.1"/>
    </source>
</evidence>
<keyword evidence="5" id="KW-0313">Glucose metabolism</keyword>
<dbReference type="Pfam" id="PF02880">
    <property type="entry name" value="PGM_PMM_III"/>
    <property type="match status" value="1"/>
</dbReference>
<dbReference type="InParanoid" id="A0A6P8J1Q0"/>
<dbReference type="GO" id="GO:0005634">
    <property type="term" value="C:nucleus"/>
    <property type="evidence" value="ECO:0007669"/>
    <property type="project" value="TreeGrafter"/>
</dbReference>
<dbReference type="PROSITE" id="PS00710">
    <property type="entry name" value="PGM_PMM"/>
    <property type="match status" value="1"/>
</dbReference>
<feature type="domain" description="Alpha-D-phosphohexomutase alpha/beta/alpha" evidence="11">
    <location>
        <begin position="57"/>
        <end position="194"/>
    </location>
</feature>
<dbReference type="GeneID" id="116307410"/>
<dbReference type="GO" id="GO:0005737">
    <property type="term" value="C:cytoplasm"/>
    <property type="evidence" value="ECO:0007669"/>
    <property type="project" value="UniProtKB-SubCell"/>
</dbReference>
<evidence type="ECO:0000313" key="14">
    <source>
        <dbReference type="Proteomes" id="UP000515163"/>
    </source>
</evidence>
<dbReference type="RefSeq" id="XP_031573517.1">
    <property type="nucleotide sequence ID" value="XM_031717657.1"/>
</dbReference>
<evidence type="ECO:0000256" key="2">
    <source>
        <dbReference type="ARBA" id="ARBA00004496"/>
    </source>
</evidence>
<reference evidence="15" key="1">
    <citation type="submission" date="2025-08" db="UniProtKB">
        <authorList>
            <consortium name="RefSeq"/>
        </authorList>
    </citation>
    <scope>IDENTIFICATION</scope>
    <source>
        <tissue evidence="15">Tentacle</tissue>
    </source>
</reference>
<name>A0A6P8J1Q0_ACTTE</name>
<gene>
    <name evidence="15" type="primary">LOC116307410</name>
</gene>
<dbReference type="GO" id="GO:0006006">
    <property type="term" value="P:glucose metabolic process"/>
    <property type="evidence" value="ECO:0007669"/>
    <property type="project" value="UniProtKB-KW"/>
</dbReference>
<dbReference type="PANTHER" id="PTHR45745:SF1">
    <property type="entry name" value="PHOSPHOGLUCOMUTASE 2B-RELATED"/>
    <property type="match status" value="1"/>
</dbReference>
<dbReference type="GO" id="GO:0006166">
    <property type="term" value="P:purine ribonucleoside salvage"/>
    <property type="evidence" value="ECO:0007669"/>
    <property type="project" value="TreeGrafter"/>
</dbReference>
<feature type="domain" description="Alpha-D-phosphohexomutase alpha/beta/alpha" evidence="12">
    <location>
        <begin position="223"/>
        <end position="328"/>
    </location>
</feature>
<dbReference type="InterPro" id="IPR005846">
    <property type="entry name" value="A-D-PHexomutase_a/b/a-III"/>
</dbReference>
<sequence length="607" mass="67686">MAEENLTNINTGDSQLDQKIQEWMALDKHPKTLEEVRNLIKEKNFDELKVRMLSNLSFGTAGLRSSMGAGFSKFNDLTVIQATQGIAKYILKTFSDAKERGVVIGFDARHNSERLSQRAAAVFLSQGIKVYLFNKITPTPFVPFGVTYYRAACGVMITASHNPKDDNGYKVYNENGAQLTSPYDKAVSQCIKENSIPWDESWDLELSKYKELLINPYDEVFAAYFEALKKYSHFGNLNEQTKITFTFTPMHGVGQIFAVKAFEVFKLPPFVSVIEQMNPDPDFPTVKYPNPEEGKSALDLAMKAADANGSTVIIANDPDSDRTAIAEKQSNGKWKVLTGNETGALLGWWAFFCHKKDHPQLYPGDNVYMIASTVSSKFLDSMAKVEGFKFDETLTGFKWMGNQAHSRMQQGKTVLFAYEEAIGFMYGTNVLDKDGVSAGVVLAEMATYLNTQGLTLTQQLSKLYESYGVHISINSYYLCMSPPVITNIFNRIRTLENGQYPLSCGGFKISGIRDLTTGYDSTKPDNKAVLPTSKSSQMITFYFENGCVATLRTSGTEPKIKYYTEITGRPGEKVDMEAATSTLQKLVNSIVIEFLQPEVNDLIAKSD</sequence>
<dbReference type="GO" id="GO:0000287">
    <property type="term" value="F:magnesium ion binding"/>
    <property type="evidence" value="ECO:0007669"/>
    <property type="project" value="InterPro"/>
</dbReference>
<dbReference type="OrthoDB" id="8300170at2759"/>
<evidence type="ECO:0000256" key="10">
    <source>
        <dbReference type="ARBA" id="ARBA00023277"/>
    </source>
</evidence>
<dbReference type="InterPro" id="IPR005844">
    <property type="entry name" value="A-D-PHexomutase_a/b/a-I"/>
</dbReference>
<evidence type="ECO:0000256" key="4">
    <source>
        <dbReference type="ARBA" id="ARBA00022490"/>
    </source>
</evidence>
<dbReference type="GO" id="GO:0008973">
    <property type="term" value="F:phosphopentomutase activity"/>
    <property type="evidence" value="ECO:0007669"/>
    <property type="project" value="TreeGrafter"/>
</dbReference>
<dbReference type="Pfam" id="PF02878">
    <property type="entry name" value="PGM_PMM_I"/>
    <property type="match status" value="1"/>
</dbReference>
<feature type="domain" description="Alpha-D-phosphohexomutase alpha/beta/alpha" evidence="13">
    <location>
        <begin position="365"/>
        <end position="467"/>
    </location>
</feature>
<dbReference type="PANTHER" id="PTHR45745">
    <property type="entry name" value="PHOSPHOMANNOMUTASE 45A"/>
    <property type="match status" value="1"/>
</dbReference>
<organism evidence="14 15">
    <name type="scientific">Actinia tenebrosa</name>
    <name type="common">Australian red waratah sea anemone</name>
    <dbReference type="NCBI Taxonomy" id="6105"/>
    <lineage>
        <taxon>Eukaryota</taxon>
        <taxon>Metazoa</taxon>
        <taxon>Cnidaria</taxon>
        <taxon>Anthozoa</taxon>
        <taxon>Hexacorallia</taxon>
        <taxon>Actiniaria</taxon>
        <taxon>Actiniidae</taxon>
        <taxon>Actinia</taxon>
    </lineage>
</organism>
<keyword evidence="7" id="KW-0479">Metal-binding</keyword>
<dbReference type="SUPFAM" id="SSF55957">
    <property type="entry name" value="Phosphoglucomutase, C-terminal domain"/>
    <property type="match status" value="1"/>
</dbReference>
<evidence type="ECO:0000256" key="3">
    <source>
        <dbReference type="ARBA" id="ARBA00010231"/>
    </source>
</evidence>
<comment type="subcellular location">
    <subcellularLocation>
        <location evidence="2">Cytoplasm</location>
    </subcellularLocation>
</comment>
<dbReference type="AlphaFoldDB" id="A0A6P8J1Q0"/>
<dbReference type="InterPro" id="IPR005845">
    <property type="entry name" value="A-D-PHexomutase_a/b/a-II"/>
</dbReference>
<keyword evidence="14" id="KW-1185">Reference proteome</keyword>
<dbReference type="KEGG" id="aten:116307410"/>
<evidence type="ECO:0000256" key="7">
    <source>
        <dbReference type="ARBA" id="ARBA00022723"/>
    </source>
</evidence>
<dbReference type="Proteomes" id="UP000515163">
    <property type="component" value="Unplaced"/>
</dbReference>
<evidence type="ECO:0000256" key="6">
    <source>
        <dbReference type="ARBA" id="ARBA00022553"/>
    </source>
</evidence>
<dbReference type="Gene3D" id="3.40.120.10">
    <property type="entry name" value="Alpha-D-Glucose-1,6-Bisphosphate, subunit A, domain 3"/>
    <property type="match status" value="3"/>
</dbReference>